<organism evidence="8">
    <name type="scientific">Timema tahoe</name>
    <dbReference type="NCBI Taxonomy" id="61484"/>
    <lineage>
        <taxon>Eukaryota</taxon>
        <taxon>Metazoa</taxon>
        <taxon>Ecdysozoa</taxon>
        <taxon>Arthropoda</taxon>
        <taxon>Hexapoda</taxon>
        <taxon>Insecta</taxon>
        <taxon>Pterygota</taxon>
        <taxon>Neoptera</taxon>
        <taxon>Polyneoptera</taxon>
        <taxon>Phasmatodea</taxon>
        <taxon>Timematodea</taxon>
        <taxon>Timematoidea</taxon>
        <taxon>Timematidae</taxon>
        <taxon>Timema</taxon>
    </lineage>
</organism>
<keyword evidence="6" id="KW-0067">ATP-binding</keyword>
<dbReference type="EC" id="6.3.2.6" evidence="2"/>
<protein>
    <recommendedName>
        <fullName evidence="2">phosphoribosylaminoimidazolesuccinocarboxamide synthase</fullName>
        <ecNumber evidence="2">6.3.2.6</ecNumber>
    </recommendedName>
</protein>
<dbReference type="InterPro" id="IPR050089">
    <property type="entry name" value="SAICAR_synthetase"/>
</dbReference>
<evidence type="ECO:0000313" key="8">
    <source>
        <dbReference type="EMBL" id="CAD7456628.1"/>
    </source>
</evidence>
<name>A0A7R9NU22_9NEOP</name>
<evidence type="ECO:0000256" key="1">
    <source>
        <dbReference type="ARBA" id="ARBA00004672"/>
    </source>
</evidence>
<dbReference type="Pfam" id="PF01259">
    <property type="entry name" value="SAICAR_synt"/>
    <property type="match status" value="1"/>
</dbReference>
<evidence type="ECO:0000259" key="7">
    <source>
        <dbReference type="Pfam" id="PF01259"/>
    </source>
</evidence>
<dbReference type="GO" id="GO:0005829">
    <property type="term" value="C:cytosol"/>
    <property type="evidence" value="ECO:0007669"/>
    <property type="project" value="TreeGrafter"/>
</dbReference>
<comment type="pathway">
    <text evidence="1">Purine metabolism; IMP biosynthesis via de novo pathway; 5-amino-1-(5-phospho-D-ribosyl)imidazole-4-carboxamide from 5-amino-1-(5-phospho-D-ribosyl)imidazole-4-carboxylate: step 1/2.</text>
</comment>
<keyword evidence="4" id="KW-0547">Nucleotide-binding</keyword>
<dbReference type="PANTHER" id="PTHR43599">
    <property type="entry name" value="MULTIFUNCTIONAL PROTEIN ADE2"/>
    <property type="match status" value="1"/>
</dbReference>
<keyword evidence="5" id="KW-0658">Purine biosynthesis</keyword>
<keyword evidence="3" id="KW-0436">Ligase</keyword>
<evidence type="ECO:0000256" key="5">
    <source>
        <dbReference type="ARBA" id="ARBA00022755"/>
    </source>
</evidence>
<dbReference type="Gene3D" id="3.30.200.20">
    <property type="entry name" value="Phosphorylase Kinase, domain 1"/>
    <property type="match status" value="1"/>
</dbReference>
<evidence type="ECO:0000256" key="3">
    <source>
        <dbReference type="ARBA" id="ARBA00022598"/>
    </source>
</evidence>
<dbReference type="SUPFAM" id="SSF56104">
    <property type="entry name" value="SAICAR synthase-like"/>
    <property type="match status" value="1"/>
</dbReference>
<feature type="domain" description="SAICAR synthetase/ADE2 N-terminal" evidence="7">
    <location>
        <begin position="72"/>
        <end position="136"/>
    </location>
</feature>
<reference evidence="8" key="1">
    <citation type="submission" date="2020-11" db="EMBL/GenBank/DDBJ databases">
        <authorList>
            <person name="Tran Van P."/>
        </authorList>
    </citation>
    <scope>NUCLEOTIDE SEQUENCE</scope>
</reference>
<evidence type="ECO:0000256" key="2">
    <source>
        <dbReference type="ARBA" id="ARBA00012217"/>
    </source>
</evidence>
<dbReference type="UniPathway" id="UPA00074">
    <property type="reaction ID" value="UER00131"/>
</dbReference>
<dbReference type="PANTHER" id="PTHR43599:SF3">
    <property type="entry name" value="SI:DKEY-6E2.2"/>
    <property type="match status" value="1"/>
</dbReference>
<dbReference type="GO" id="GO:0006189">
    <property type="term" value="P:'de novo' IMP biosynthetic process"/>
    <property type="evidence" value="ECO:0007669"/>
    <property type="project" value="UniProtKB-UniPathway"/>
</dbReference>
<dbReference type="AlphaFoldDB" id="A0A7R9NU22"/>
<evidence type="ECO:0000256" key="4">
    <source>
        <dbReference type="ARBA" id="ARBA00022741"/>
    </source>
</evidence>
<gene>
    <name evidence="8" type="ORF">TTEB3V08_LOCUS4653</name>
</gene>
<dbReference type="GO" id="GO:0005524">
    <property type="term" value="F:ATP binding"/>
    <property type="evidence" value="ECO:0007669"/>
    <property type="project" value="UniProtKB-KW"/>
</dbReference>
<accession>A0A7R9NU22</accession>
<dbReference type="EMBL" id="OE001349">
    <property type="protein sequence ID" value="CAD7456628.1"/>
    <property type="molecule type" value="Genomic_DNA"/>
</dbReference>
<dbReference type="InterPro" id="IPR028923">
    <property type="entry name" value="SAICAR_synt/ADE2_N"/>
</dbReference>
<proteinExistence type="predicted"/>
<sequence length="188" mass="20940">MRVAVERKEVPATNHPIKYPPLLPNLVQWEKQRLLIGAVKLKGQCPSCEPIEAGVLFGAVYRVEGHKLGALVIEGKTKRVFELPNLPGHVLLQSKDRITAGDGVKSHEMEGKAAISNQTTAKVFELLNSVVSTASCERGLSCHNRLKTAYRNSLKTETLDNLLRIPVNELSLNKFDPKVVIDKWYFSE</sequence>
<dbReference type="GO" id="GO:0004639">
    <property type="term" value="F:phosphoribosylaminoimidazolesuccinocarboxamide synthase activity"/>
    <property type="evidence" value="ECO:0007669"/>
    <property type="project" value="UniProtKB-EC"/>
</dbReference>
<evidence type="ECO:0000256" key="6">
    <source>
        <dbReference type="ARBA" id="ARBA00022840"/>
    </source>
</evidence>